<comment type="subcellular location">
    <subcellularLocation>
        <location evidence="1">Endoplasmic reticulum membrane</location>
        <topology evidence="1">Single-pass membrane protein</topology>
    </subcellularLocation>
</comment>
<dbReference type="GO" id="GO:0043541">
    <property type="term" value="C:UDP-N-acetylglucosamine transferase complex"/>
    <property type="evidence" value="ECO:0007669"/>
    <property type="project" value="TreeGrafter"/>
</dbReference>
<evidence type="ECO:0000313" key="9">
    <source>
        <dbReference type="Proteomes" id="UP000694843"/>
    </source>
</evidence>
<dbReference type="OMA" id="GTCCIIT"/>
<dbReference type="InterPro" id="IPR013969">
    <property type="entry name" value="Oligosacch_biosynth_Alg14"/>
</dbReference>
<gene>
    <name evidence="10" type="primary">LOC108666364</name>
</gene>
<reference evidence="10" key="1">
    <citation type="submission" date="2025-08" db="UniProtKB">
        <authorList>
            <consortium name="RefSeq"/>
        </authorList>
    </citation>
    <scope>IDENTIFICATION</scope>
    <source>
        <tissue evidence="10">Whole organism</tissue>
    </source>
</reference>
<evidence type="ECO:0000313" key="10">
    <source>
        <dbReference type="RefSeq" id="XP_018008709.1"/>
    </source>
</evidence>
<evidence type="ECO:0000256" key="7">
    <source>
        <dbReference type="ARBA" id="ARBA00023136"/>
    </source>
</evidence>
<dbReference type="CTD" id="199857"/>
<accession>A0A8B7N608</accession>
<keyword evidence="5" id="KW-0256">Endoplasmic reticulum</keyword>
<organism evidence="9 10">
    <name type="scientific">Hyalella azteca</name>
    <name type="common">Amphipod</name>
    <dbReference type="NCBI Taxonomy" id="294128"/>
    <lineage>
        <taxon>Eukaryota</taxon>
        <taxon>Metazoa</taxon>
        <taxon>Ecdysozoa</taxon>
        <taxon>Arthropoda</taxon>
        <taxon>Crustacea</taxon>
        <taxon>Multicrustacea</taxon>
        <taxon>Malacostraca</taxon>
        <taxon>Eumalacostraca</taxon>
        <taxon>Peracarida</taxon>
        <taxon>Amphipoda</taxon>
        <taxon>Senticaudata</taxon>
        <taxon>Talitrida</taxon>
        <taxon>Talitroidea</taxon>
        <taxon>Hyalellidae</taxon>
        <taxon>Hyalella</taxon>
    </lineage>
</organism>
<dbReference type="PANTHER" id="PTHR12154">
    <property type="entry name" value="GLYCOSYL TRANSFERASE-RELATED"/>
    <property type="match status" value="1"/>
</dbReference>
<comment type="similarity">
    <text evidence="2">Belongs to the ALG14 family.</text>
</comment>
<dbReference type="RefSeq" id="XP_018008709.1">
    <property type="nucleotide sequence ID" value="XM_018153220.2"/>
</dbReference>
<proteinExistence type="inferred from homology"/>
<feature type="compositionally biased region" description="Polar residues" evidence="8">
    <location>
        <begin position="95"/>
        <end position="104"/>
    </location>
</feature>
<dbReference type="KEGG" id="hazt:108666364"/>
<evidence type="ECO:0000256" key="4">
    <source>
        <dbReference type="ARBA" id="ARBA00022692"/>
    </source>
</evidence>
<keyword evidence="7" id="KW-0472">Membrane</keyword>
<evidence type="ECO:0000256" key="8">
    <source>
        <dbReference type="SAM" id="MobiDB-lite"/>
    </source>
</evidence>
<evidence type="ECO:0000256" key="5">
    <source>
        <dbReference type="ARBA" id="ARBA00022824"/>
    </source>
</evidence>
<keyword evidence="6" id="KW-1133">Transmembrane helix</keyword>
<keyword evidence="9" id="KW-1185">Reference proteome</keyword>
<dbReference type="OrthoDB" id="17098at2759"/>
<feature type="region of interest" description="Disordered" evidence="8">
    <location>
        <begin position="95"/>
        <end position="114"/>
    </location>
</feature>
<dbReference type="GeneID" id="108666364"/>
<protein>
    <recommendedName>
        <fullName evidence="3">UDP-N-acetylglucosamine transferase subunit ALG14</fullName>
    </recommendedName>
</protein>
<evidence type="ECO:0000256" key="2">
    <source>
        <dbReference type="ARBA" id="ARBA00009731"/>
    </source>
</evidence>
<dbReference type="PANTHER" id="PTHR12154:SF4">
    <property type="entry name" value="UDP-N-ACETYLGLUCOSAMINE TRANSFERASE SUBUNIT ALG14 HOMOLOG"/>
    <property type="match status" value="1"/>
</dbReference>
<evidence type="ECO:0000256" key="1">
    <source>
        <dbReference type="ARBA" id="ARBA00004389"/>
    </source>
</evidence>
<keyword evidence="4" id="KW-0812">Transmembrane</keyword>
<dbReference type="AlphaFoldDB" id="A0A8B7N608"/>
<dbReference type="GO" id="GO:0006488">
    <property type="term" value="P:dolichol-linked oligosaccharide biosynthetic process"/>
    <property type="evidence" value="ECO:0007669"/>
    <property type="project" value="InterPro"/>
</dbReference>
<dbReference type="GO" id="GO:0004577">
    <property type="term" value="F:N-acetylglucosaminyldiphosphodolichol N-acetylglucosaminyltransferase activity"/>
    <property type="evidence" value="ECO:0007669"/>
    <property type="project" value="TreeGrafter"/>
</dbReference>
<evidence type="ECO:0000256" key="3">
    <source>
        <dbReference type="ARBA" id="ARBA00017467"/>
    </source>
</evidence>
<sequence>MVIWTPNFVLGVTILLAWALFSRVAYVLASIWFGGPTAIRKGSSIKTLVVLGSGGHTSEMLKLVAGLDRARYHPQVFVIANTDKLSRDRLNGLSKQNITSNETPPSMAKNQGLAGNGGYELRSRKKFANEASDLDKQRPKREQAETEAIVEIIPRSREVGQSYVTSVFTTIFASLCALKIVVKHRPDLIIVNGPGSCVPVCMCGLLLRMLAICNARITFVESLCRVRSLSLTGKILYWFADDFIVQWPDLQAKYKKSKFLGRIV</sequence>
<dbReference type="Pfam" id="PF08660">
    <property type="entry name" value="Alg14"/>
    <property type="match status" value="2"/>
</dbReference>
<name>A0A8B7N608_HYAAZ</name>
<keyword evidence="10" id="KW-0808">Transferase</keyword>
<dbReference type="Gene3D" id="3.40.50.2000">
    <property type="entry name" value="Glycogen Phosphorylase B"/>
    <property type="match status" value="1"/>
</dbReference>
<evidence type="ECO:0000256" key="6">
    <source>
        <dbReference type="ARBA" id="ARBA00022989"/>
    </source>
</evidence>
<dbReference type="Proteomes" id="UP000694843">
    <property type="component" value="Unplaced"/>
</dbReference>